<dbReference type="AlphaFoldDB" id="A0A9P5PE43"/>
<name>A0A9P5PE43_9AGAR</name>
<dbReference type="Proteomes" id="UP000772434">
    <property type="component" value="Unassembled WGS sequence"/>
</dbReference>
<evidence type="ECO:0000313" key="2">
    <source>
        <dbReference type="Proteomes" id="UP000772434"/>
    </source>
</evidence>
<accession>A0A9P5PE43</accession>
<sequence>MLHSLYVPTISNYQHNLTDAAPVDLKQWFPRFHNEIERLKRKLCVNLMLDGVDQKFWAFVPQVQKNTSPTQEWNHVEWPTICFTPFLDLLFRKCKSSEECAHVLAFAMIIIMCKIEHLLLRSFYGKASKDTQEAAKFPQGAVGMGKGREVVERYLTGGYNFSIANDLSLDTLDSAAPEFHGWRVTGEIEENGDFLLVVVTDERITSFLQLFFAAGNHLVFPIPLLSTPLHPFHAVQVHSKQYKIMYSVALISPGPVSRAALSPAYLQTSHVLHEVWAMFGNKDIASAIQPTERLPLVQTKVNLPI</sequence>
<gene>
    <name evidence="1" type="ORF">BDP27DRAFT_1426369</name>
</gene>
<reference evidence="1" key="1">
    <citation type="submission" date="2020-11" db="EMBL/GenBank/DDBJ databases">
        <authorList>
            <consortium name="DOE Joint Genome Institute"/>
            <person name="Ahrendt S."/>
            <person name="Riley R."/>
            <person name="Andreopoulos W."/>
            <person name="Labutti K."/>
            <person name="Pangilinan J."/>
            <person name="Ruiz-Duenas F.J."/>
            <person name="Barrasa J.M."/>
            <person name="Sanchez-Garcia M."/>
            <person name="Camarero S."/>
            <person name="Miyauchi S."/>
            <person name="Serrano A."/>
            <person name="Linde D."/>
            <person name="Babiker R."/>
            <person name="Drula E."/>
            <person name="Ayuso-Fernandez I."/>
            <person name="Pacheco R."/>
            <person name="Padilla G."/>
            <person name="Ferreira P."/>
            <person name="Barriuso J."/>
            <person name="Kellner H."/>
            <person name="Castanera R."/>
            <person name="Alfaro M."/>
            <person name="Ramirez L."/>
            <person name="Pisabarro A.G."/>
            <person name="Kuo A."/>
            <person name="Tritt A."/>
            <person name="Lipzen A."/>
            <person name="He G."/>
            <person name="Yan M."/>
            <person name="Ng V."/>
            <person name="Cullen D."/>
            <person name="Martin F."/>
            <person name="Rosso M.-N."/>
            <person name="Henrissat B."/>
            <person name="Hibbett D."/>
            <person name="Martinez A.T."/>
            <person name="Grigoriev I.V."/>
        </authorList>
    </citation>
    <scope>NUCLEOTIDE SEQUENCE</scope>
    <source>
        <strain evidence="1">AH 40177</strain>
    </source>
</reference>
<protein>
    <submittedName>
        <fullName evidence="1">Uncharacterized protein</fullName>
    </submittedName>
</protein>
<keyword evidence="2" id="KW-1185">Reference proteome</keyword>
<dbReference type="EMBL" id="JADNRY010000134">
    <property type="protein sequence ID" value="KAF9063989.1"/>
    <property type="molecule type" value="Genomic_DNA"/>
</dbReference>
<evidence type="ECO:0000313" key="1">
    <source>
        <dbReference type="EMBL" id="KAF9063989.1"/>
    </source>
</evidence>
<comment type="caution">
    <text evidence="1">The sequence shown here is derived from an EMBL/GenBank/DDBJ whole genome shotgun (WGS) entry which is preliminary data.</text>
</comment>
<proteinExistence type="predicted"/>
<organism evidence="1 2">
    <name type="scientific">Rhodocollybia butyracea</name>
    <dbReference type="NCBI Taxonomy" id="206335"/>
    <lineage>
        <taxon>Eukaryota</taxon>
        <taxon>Fungi</taxon>
        <taxon>Dikarya</taxon>
        <taxon>Basidiomycota</taxon>
        <taxon>Agaricomycotina</taxon>
        <taxon>Agaricomycetes</taxon>
        <taxon>Agaricomycetidae</taxon>
        <taxon>Agaricales</taxon>
        <taxon>Marasmiineae</taxon>
        <taxon>Omphalotaceae</taxon>
        <taxon>Rhodocollybia</taxon>
    </lineage>
</organism>
<dbReference type="OrthoDB" id="3078177at2759"/>